<feature type="transmembrane region" description="Helical" evidence="17">
    <location>
        <begin position="590"/>
        <end position="612"/>
    </location>
</feature>
<evidence type="ECO:0000256" key="14">
    <source>
        <dbReference type="ARBA" id="ARBA00023136"/>
    </source>
</evidence>
<dbReference type="InterPro" id="IPR027256">
    <property type="entry name" value="P-typ_ATPase_IB"/>
</dbReference>
<evidence type="ECO:0000256" key="11">
    <source>
        <dbReference type="ARBA" id="ARBA00022842"/>
    </source>
</evidence>
<keyword evidence="5" id="KW-0597">Phosphoprotein</keyword>
<evidence type="ECO:0000259" key="18">
    <source>
        <dbReference type="Pfam" id="PF00122"/>
    </source>
</evidence>
<reference evidence="19 20" key="1">
    <citation type="submission" date="2016-10" db="EMBL/GenBank/DDBJ databases">
        <authorList>
            <person name="de Groot N.N."/>
        </authorList>
    </citation>
    <scope>NUCLEOTIDE SEQUENCE [LARGE SCALE GENOMIC DNA]</scope>
    <source>
        <strain evidence="19 20">DSM 1801</strain>
    </source>
</reference>
<dbReference type="InterPro" id="IPR023299">
    <property type="entry name" value="ATPase_P-typ_cyto_dom_N"/>
</dbReference>
<dbReference type="RefSeq" id="WP_092478282.1">
    <property type="nucleotide sequence ID" value="NZ_FOHN01000017.1"/>
</dbReference>
<keyword evidence="14 17" id="KW-0472">Membrane</keyword>
<dbReference type="SUPFAM" id="SSF81665">
    <property type="entry name" value="Calcium ATPase, transmembrane domain M"/>
    <property type="match status" value="1"/>
</dbReference>
<dbReference type="GO" id="GO:0005524">
    <property type="term" value="F:ATP binding"/>
    <property type="evidence" value="ECO:0007669"/>
    <property type="project" value="UniProtKB-UniRule"/>
</dbReference>
<evidence type="ECO:0000256" key="12">
    <source>
        <dbReference type="ARBA" id="ARBA00022967"/>
    </source>
</evidence>
<evidence type="ECO:0000256" key="16">
    <source>
        <dbReference type="ARBA" id="ARBA00049338"/>
    </source>
</evidence>
<keyword evidence="4" id="KW-0104">Cadmium</keyword>
<dbReference type="Gene3D" id="2.70.150.10">
    <property type="entry name" value="Calcium-transporting ATPase, cytoplasmic transduction domain A"/>
    <property type="match status" value="1"/>
</dbReference>
<dbReference type="CDD" id="cd07548">
    <property type="entry name" value="P-type_ATPase-Cd_Zn_Co_like"/>
    <property type="match status" value="1"/>
</dbReference>
<feature type="transmembrane region" description="Helical" evidence="17">
    <location>
        <begin position="233"/>
        <end position="253"/>
    </location>
</feature>
<dbReference type="NCBIfam" id="TIGR01512">
    <property type="entry name" value="ATPase-IB2_Cd"/>
    <property type="match status" value="1"/>
</dbReference>
<keyword evidence="12" id="KW-1278">Translocase</keyword>
<keyword evidence="3 17" id="KW-1003">Cell membrane</keyword>
<dbReference type="Pfam" id="PF00702">
    <property type="entry name" value="Hydrolase"/>
    <property type="match status" value="1"/>
</dbReference>
<keyword evidence="20" id="KW-1185">Reference proteome</keyword>
<dbReference type="PRINTS" id="PR00119">
    <property type="entry name" value="CATATPASE"/>
</dbReference>
<evidence type="ECO:0000256" key="10">
    <source>
        <dbReference type="ARBA" id="ARBA00022840"/>
    </source>
</evidence>
<dbReference type="GO" id="GO:0046872">
    <property type="term" value="F:metal ion binding"/>
    <property type="evidence" value="ECO:0007669"/>
    <property type="project" value="UniProtKB-KW"/>
</dbReference>
<dbReference type="InterPro" id="IPR059000">
    <property type="entry name" value="ATPase_P-type_domA"/>
</dbReference>
<accession>A0A1I0DW51</accession>
<evidence type="ECO:0000313" key="19">
    <source>
        <dbReference type="EMBL" id="SET36747.1"/>
    </source>
</evidence>
<dbReference type="GO" id="GO:0016463">
    <property type="term" value="F:P-type zinc transporter activity"/>
    <property type="evidence" value="ECO:0007669"/>
    <property type="project" value="UniProtKB-EC"/>
</dbReference>
<comment type="catalytic activity">
    <reaction evidence="16">
        <text>Cd(2+)(in) + ATP + H2O = Cd(2+)(out) + ADP + phosphate + H(+)</text>
        <dbReference type="Rhea" id="RHEA:12132"/>
        <dbReference type="ChEBI" id="CHEBI:15377"/>
        <dbReference type="ChEBI" id="CHEBI:15378"/>
        <dbReference type="ChEBI" id="CHEBI:30616"/>
        <dbReference type="ChEBI" id="CHEBI:43474"/>
        <dbReference type="ChEBI" id="CHEBI:48775"/>
        <dbReference type="ChEBI" id="CHEBI:456216"/>
        <dbReference type="EC" id="7.2.2.21"/>
    </reaction>
</comment>
<dbReference type="InterPro" id="IPR023214">
    <property type="entry name" value="HAD_sf"/>
</dbReference>
<evidence type="ECO:0000256" key="6">
    <source>
        <dbReference type="ARBA" id="ARBA00022692"/>
    </source>
</evidence>
<dbReference type="Pfam" id="PF00122">
    <property type="entry name" value="E1-E2_ATPase"/>
    <property type="match status" value="1"/>
</dbReference>
<evidence type="ECO:0000256" key="9">
    <source>
        <dbReference type="ARBA" id="ARBA00022833"/>
    </source>
</evidence>
<feature type="domain" description="P-type ATPase A" evidence="18">
    <location>
        <begin position="116"/>
        <end position="214"/>
    </location>
</feature>
<dbReference type="InterPro" id="IPR001757">
    <property type="entry name" value="P_typ_ATPase"/>
</dbReference>
<evidence type="ECO:0000256" key="17">
    <source>
        <dbReference type="RuleBase" id="RU362081"/>
    </source>
</evidence>
<keyword evidence="11" id="KW-0460">Magnesium</keyword>
<evidence type="ECO:0000256" key="7">
    <source>
        <dbReference type="ARBA" id="ARBA00022723"/>
    </source>
</evidence>
<dbReference type="NCBIfam" id="TIGR01525">
    <property type="entry name" value="ATPase-IB_hvy"/>
    <property type="match status" value="1"/>
</dbReference>
<keyword evidence="6 17" id="KW-0812">Transmembrane</keyword>
<evidence type="ECO:0000256" key="5">
    <source>
        <dbReference type="ARBA" id="ARBA00022553"/>
    </source>
</evidence>
<dbReference type="InterPro" id="IPR008250">
    <property type="entry name" value="ATPase_P-typ_transduc_dom_A_sf"/>
</dbReference>
<dbReference type="EMBL" id="FOHN01000017">
    <property type="protein sequence ID" value="SET36747.1"/>
    <property type="molecule type" value="Genomic_DNA"/>
</dbReference>
<dbReference type="STRING" id="29364.SAMN04487772_1176"/>
<dbReference type="PANTHER" id="PTHR48085:SF5">
    <property type="entry name" value="CADMIUM_ZINC-TRANSPORTING ATPASE HMA4-RELATED"/>
    <property type="match status" value="1"/>
</dbReference>
<dbReference type="InterPro" id="IPR036412">
    <property type="entry name" value="HAD-like_sf"/>
</dbReference>
<evidence type="ECO:0000256" key="4">
    <source>
        <dbReference type="ARBA" id="ARBA00022539"/>
    </source>
</evidence>
<comment type="catalytic activity">
    <reaction evidence="15">
        <text>Zn(2+)(in) + ATP + H2O = Zn(2+)(out) + ADP + phosphate + H(+)</text>
        <dbReference type="Rhea" id="RHEA:20621"/>
        <dbReference type="ChEBI" id="CHEBI:15377"/>
        <dbReference type="ChEBI" id="CHEBI:15378"/>
        <dbReference type="ChEBI" id="CHEBI:29105"/>
        <dbReference type="ChEBI" id="CHEBI:30616"/>
        <dbReference type="ChEBI" id="CHEBI:43474"/>
        <dbReference type="ChEBI" id="CHEBI:456216"/>
        <dbReference type="EC" id="7.2.2.12"/>
    </reaction>
</comment>
<dbReference type="InterPro" id="IPR023298">
    <property type="entry name" value="ATPase_P-typ_TM_dom_sf"/>
</dbReference>
<dbReference type="GO" id="GO:0008551">
    <property type="term" value="F:P-type cadmium transporter activity"/>
    <property type="evidence" value="ECO:0007669"/>
    <property type="project" value="UniProtKB-EC"/>
</dbReference>
<evidence type="ECO:0000256" key="8">
    <source>
        <dbReference type="ARBA" id="ARBA00022741"/>
    </source>
</evidence>
<dbReference type="Proteomes" id="UP000199800">
    <property type="component" value="Unassembled WGS sequence"/>
</dbReference>
<evidence type="ECO:0000256" key="15">
    <source>
        <dbReference type="ARBA" id="ARBA00047308"/>
    </source>
</evidence>
<keyword evidence="9" id="KW-0862">Zinc</keyword>
<dbReference type="AlphaFoldDB" id="A0A1I0DW51"/>
<keyword evidence="10 17" id="KW-0067">ATP-binding</keyword>
<keyword evidence="13 17" id="KW-1133">Transmembrane helix</keyword>
<name>A0A1I0DW51_9FIRM</name>
<evidence type="ECO:0000256" key="2">
    <source>
        <dbReference type="ARBA" id="ARBA00006024"/>
    </source>
</evidence>
<organism evidence="19 20">
    <name type="scientific">[Clostridium] polysaccharolyticum</name>
    <dbReference type="NCBI Taxonomy" id="29364"/>
    <lineage>
        <taxon>Bacteria</taxon>
        <taxon>Bacillati</taxon>
        <taxon>Bacillota</taxon>
        <taxon>Clostridia</taxon>
        <taxon>Lachnospirales</taxon>
        <taxon>Lachnospiraceae</taxon>
    </lineage>
</organism>
<dbReference type="PROSITE" id="PS00154">
    <property type="entry name" value="ATPASE_E1_E2"/>
    <property type="match status" value="1"/>
</dbReference>
<dbReference type="OrthoDB" id="9813266at2"/>
<evidence type="ECO:0000313" key="20">
    <source>
        <dbReference type="Proteomes" id="UP000199800"/>
    </source>
</evidence>
<evidence type="ECO:0000256" key="13">
    <source>
        <dbReference type="ARBA" id="ARBA00022989"/>
    </source>
</evidence>
<dbReference type="Gene3D" id="3.40.1110.10">
    <property type="entry name" value="Calcium-transporting ATPase, cytoplasmic domain N"/>
    <property type="match status" value="1"/>
</dbReference>
<keyword evidence="8 17" id="KW-0547">Nucleotide-binding</keyword>
<dbReference type="InterPro" id="IPR051014">
    <property type="entry name" value="Cation_Transport_ATPase_IB"/>
</dbReference>
<dbReference type="FunFam" id="3.40.1110.10:FF:000066">
    <property type="entry name" value="Cadmium-translocating P-type ATPase"/>
    <property type="match status" value="1"/>
</dbReference>
<dbReference type="GO" id="GO:0005886">
    <property type="term" value="C:plasma membrane"/>
    <property type="evidence" value="ECO:0007669"/>
    <property type="project" value="UniProtKB-SubCell"/>
</dbReference>
<dbReference type="SUPFAM" id="SSF81653">
    <property type="entry name" value="Calcium ATPase, transduction domain A"/>
    <property type="match status" value="1"/>
</dbReference>
<keyword evidence="7 17" id="KW-0479">Metal-binding</keyword>
<dbReference type="InterPro" id="IPR018303">
    <property type="entry name" value="ATPase_P-typ_P_site"/>
</dbReference>
<comment type="subcellular location">
    <subcellularLocation>
        <location evidence="1">Cell membrane</location>
        <topology evidence="1">Multi-pass membrane protein</topology>
    </subcellularLocation>
</comment>
<comment type="similarity">
    <text evidence="2 17">Belongs to the cation transport ATPase (P-type) (TC 3.A.3) family. Type IB subfamily.</text>
</comment>
<protein>
    <submittedName>
        <fullName evidence="19">Cd2+/Zn2+-exporting ATPase</fullName>
    </submittedName>
</protein>
<feature type="transmembrane region" description="Helical" evidence="17">
    <location>
        <begin position="265"/>
        <end position="285"/>
    </location>
</feature>
<feature type="transmembrane region" description="Helical" evidence="17">
    <location>
        <begin position="65"/>
        <end position="90"/>
    </location>
</feature>
<feature type="transmembrane region" description="Helical" evidence="17">
    <location>
        <begin position="12"/>
        <end position="45"/>
    </location>
</feature>
<dbReference type="PANTHER" id="PTHR48085">
    <property type="entry name" value="CADMIUM/ZINC-TRANSPORTING ATPASE HMA2-RELATED"/>
    <property type="match status" value="1"/>
</dbReference>
<proteinExistence type="inferred from homology"/>
<dbReference type="Gene3D" id="3.40.50.1000">
    <property type="entry name" value="HAD superfamily/HAD-like"/>
    <property type="match status" value="1"/>
</dbReference>
<gene>
    <name evidence="19" type="ORF">SAMN04487772_1176</name>
</gene>
<sequence>MTKKQKKTLYKIIISFVLFLLGELLPVSGPVTFLFFLASYLLVGYPVLMKAGRNILKGQVFDENFLMSLATIGAFLIGEYPEGVAVMIFYQIGELFEKTAVGKSRQSISDLMDICPDIAHIEHNGQLEDVDPEEVLIDDIIFIKPGEKVPLDGIVIEGNSSLDTSALTGESIPRTIQKGDTILSGTINLSGIVRMKVTKEFGESTVSRILDLVENASNKKAPAEQFITKFSRYYTPVVVIVAFLLAFLPPVILQESFAGWIHRGLIFLVISCPCALVISVPLSFFGGIGGASKAGILVKGSNYLEILAKTDTILMDKTGTLTKGSFQVTKIESNSLTKDTLLEYCAYAEHYSNHPISLSIKQAYGKEIDAARLKDVEEIAGHGVKAYVDDLIIYAGNAKLMKQQNISIPQVDFIGTIIYVAVGNNYAGYIIISDEIKPDAKKAISDMKAMGVSKTVLLTGDHKSTGEAVGKELGIGEIHTELLPSDKVDIVEQYLDPARKKGYVAFAGDGINDAPVLTRADVGIAMGGLGSDAAIEAADVVIMNDEPSKIATAIGISRKTLRIVYQNISFALAVKFTILILGAFGLANMWMAVFADVGVSVIAILNATRALYWKNN</sequence>
<dbReference type="SUPFAM" id="SSF56784">
    <property type="entry name" value="HAD-like"/>
    <property type="match status" value="1"/>
</dbReference>
<feature type="transmembrane region" description="Helical" evidence="17">
    <location>
        <begin position="564"/>
        <end position="584"/>
    </location>
</feature>
<dbReference type="GO" id="GO:0016887">
    <property type="term" value="F:ATP hydrolysis activity"/>
    <property type="evidence" value="ECO:0007669"/>
    <property type="project" value="InterPro"/>
</dbReference>
<dbReference type="FunFam" id="2.70.150.10:FF:000002">
    <property type="entry name" value="Copper-transporting ATPase 1, putative"/>
    <property type="match status" value="1"/>
</dbReference>
<dbReference type="NCBIfam" id="TIGR01494">
    <property type="entry name" value="ATPase_P-type"/>
    <property type="match status" value="1"/>
</dbReference>
<evidence type="ECO:0000256" key="1">
    <source>
        <dbReference type="ARBA" id="ARBA00004651"/>
    </source>
</evidence>
<evidence type="ECO:0000256" key="3">
    <source>
        <dbReference type="ARBA" id="ARBA00022475"/>
    </source>
</evidence>